<dbReference type="InterPro" id="IPR029453">
    <property type="entry name" value="Rictor_IV"/>
</dbReference>
<dbReference type="OMA" id="ILYHEIN"/>
<dbReference type="GO" id="GO:0051897">
    <property type="term" value="P:positive regulation of phosphatidylinositol 3-kinase/protein kinase B signal transduction"/>
    <property type="evidence" value="ECO:0007669"/>
    <property type="project" value="TreeGrafter"/>
</dbReference>
<dbReference type="InterPro" id="IPR028268">
    <property type="entry name" value="Pianissimo_fam"/>
</dbReference>
<dbReference type="SUPFAM" id="SSF48371">
    <property type="entry name" value="ARM repeat"/>
    <property type="match status" value="1"/>
</dbReference>
<dbReference type="Proteomes" id="UP000054359">
    <property type="component" value="Unassembled WGS sequence"/>
</dbReference>
<dbReference type="OrthoDB" id="271111at2759"/>
<evidence type="ECO:0000313" key="3">
    <source>
        <dbReference type="EMBL" id="KFM60120.1"/>
    </source>
</evidence>
<accession>A0A087T4T1</accession>
<dbReference type="GO" id="GO:0031932">
    <property type="term" value="C:TORC2 complex"/>
    <property type="evidence" value="ECO:0007669"/>
    <property type="project" value="InterPro"/>
</dbReference>
<dbReference type="EMBL" id="KK113396">
    <property type="protein sequence ID" value="KFM60120.1"/>
    <property type="molecule type" value="Genomic_DNA"/>
</dbReference>
<dbReference type="AlphaFoldDB" id="A0A087T4T1"/>
<dbReference type="GO" id="GO:0043539">
    <property type="term" value="F:protein serine/threonine kinase activator activity"/>
    <property type="evidence" value="ECO:0007669"/>
    <property type="project" value="TreeGrafter"/>
</dbReference>
<evidence type="ECO:0000313" key="4">
    <source>
        <dbReference type="Proteomes" id="UP000054359"/>
    </source>
</evidence>
<evidence type="ECO:0000256" key="1">
    <source>
        <dbReference type="SAM" id="MobiDB-lite"/>
    </source>
</evidence>
<dbReference type="SMART" id="SM01310">
    <property type="entry name" value="RICTOR_V"/>
    <property type="match status" value="1"/>
</dbReference>
<protein>
    <submittedName>
        <fullName evidence="3">Rapamycin-insensitive companion of mTOR</fullName>
    </submittedName>
</protein>
<dbReference type="InterPro" id="IPR029452">
    <property type="entry name" value="RICTOR_V"/>
</dbReference>
<organism evidence="3 4">
    <name type="scientific">Stegodyphus mimosarum</name>
    <name type="common">African social velvet spider</name>
    <dbReference type="NCBI Taxonomy" id="407821"/>
    <lineage>
        <taxon>Eukaryota</taxon>
        <taxon>Metazoa</taxon>
        <taxon>Ecdysozoa</taxon>
        <taxon>Arthropoda</taxon>
        <taxon>Chelicerata</taxon>
        <taxon>Arachnida</taxon>
        <taxon>Araneae</taxon>
        <taxon>Araneomorphae</taxon>
        <taxon>Entelegynae</taxon>
        <taxon>Eresoidea</taxon>
        <taxon>Eresidae</taxon>
        <taxon>Stegodyphus</taxon>
    </lineage>
</organism>
<reference evidence="3 4" key="1">
    <citation type="submission" date="2013-11" db="EMBL/GenBank/DDBJ databases">
        <title>Genome sequencing of Stegodyphus mimosarum.</title>
        <authorList>
            <person name="Bechsgaard J."/>
        </authorList>
    </citation>
    <scope>NUCLEOTIDE SEQUENCE [LARGE SCALE GENOMIC DNA]</scope>
</reference>
<evidence type="ECO:0000259" key="2">
    <source>
        <dbReference type="SMART" id="SM01310"/>
    </source>
</evidence>
<dbReference type="PANTHER" id="PTHR13298">
    <property type="entry name" value="CYTOSOLIC REGULATOR PIANISSIMO"/>
    <property type="match status" value="1"/>
</dbReference>
<keyword evidence="4" id="KW-1185">Reference proteome</keyword>
<proteinExistence type="predicted"/>
<feature type="non-terminal residue" evidence="3">
    <location>
        <position position="733"/>
    </location>
</feature>
<feature type="region of interest" description="Disordered" evidence="1">
    <location>
        <begin position="276"/>
        <end position="300"/>
    </location>
</feature>
<feature type="domain" description="Rapamycin-insensitive companion of mTOR" evidence="2">
    <location>
        <begin position="115"/>
        <end position="187"/>
    </location>
</feature>
<feature type="compositionally biased region" description="Basic and acidic residues" evidence="1">
    <location>
        <begin position="286"/>
        <end position="300"/>
    </location>
</feature>
<gene>
    <name evidence="3" type="ORF">X975_16283</name>
</gene>
<name>A0A087T4T1_STEMI</name>
<dbReference type="Pfam" id="PF14663">
    <property type="entry name" value="RasGEF_N_2"/>
    <property type="match status" value="1"/>
</dbReference>
<sequence length="733" mass="82679">MRFLSVRSGFKFLQDSNILYHEINHWQQVYNLKYVKIVEDLLNEAFTHHRRSEDGTYGRRSSDISHSIKNVNLPPHMYGQLAQHVEGFEVLESEQVLPELYNTIQYPNFSSEADILQLKAALWAVGHIGSHSLGLASILKENIIYHIVKLAAEAPVLSIRGTCYFILGLLCSTPEGASAVEEHGWEAIRRNHDEKWPLIKDEYLIEYSQYIRKSTWSFSSMSSEWHLGALPMNLSFVVPNSQFDLSRSQSESSCNSNSDVLQTSLSNKSFAGLKSLEDFDDPSSSDDARPRSSSDCQTEMKDNVLFQVAESSSWDALNTYSFSPPSNFNRYAKRRSISTSEVEAQTLELIGNSEESLEFNKQQDDSKANLTDVNVLSGPIQHSTEATNMFASDTSVSGSSKSSDICTERPSLLKQLSRGHSVYSKSSVSPDRPTSLLLTSARDALGYATLKEIQRSRVNSLSFQDSPPTDIDSSLRHLKSLSLDAHGISSFNIAQNIFFHESEDDSLKSSNHHQDSGNSASEPRYIGLCLPSDLDFLFNVPKLYNKSTEDIQDMKLSNDLPCTVDVIFEFHTEDNCFCNHSFNDKKCLQQIIIDEETEETSGKPVHCVNERLKMPLDRSNSLKGMPKSKEECQNSQNLIRKEAMRFVTNLCSSVAVKASEQGLLNLKQKFPNAFQDICLYSEICFYMANYNFRLSARRFLQELFLDVTFEQLQWEAEAIAGIISMPQISTSEV</sequence>
<dbReference type="PANTHER" id="PTHR13298:SF11">
    <property type="entry name" value="RAPAMYCIN-INSENSITIVE COMPANION OF MTOR"/>
    <property type="match status" value="1"/>
</dbReference>
<dbReference type="Pfam" id="PF14668">
    <property type="entry name" value="RICTOR_V"/>
    <property type="match status" value="1"/>
</dbReference>
<dbReference type="STRING" id="407821.A0A087T4T1"/>
<dbReference type="GO" id="GO:0038203">
    <property type="term" value="P:TORC2 signaling"/>
    <property type="evidence" value="ECO:0007669"/>
    <property type="project" value="TreeGrafter"/>
</dbReference>
<dbReference type="InterPro" id="IPR016024">
    <property type="entry name" value="ARM-type_fold"/>
</dbReference>